<dbReference type="PANTHER" id="PTHR21624">
    <property type="entry name" value="STEROL DESATURASE-RELATED PROTEIN"/>
    <property type="match status" value="1"/>
</dbReference>
<protein>
    <submittedName>
        <fullName evidence="6">Uncharacterized protein</fullName>
    </submittedName>
</protein>
<sequence length="102" mass="11899">MILTHAFWKDSLDIGSNICCRDKNYGGLLIICDRIFERFASEKNNKEIIYGLVVISPSFNLPQLQKGLSRKVGPYLEIGWRNFHQYKTKFYILCNSFTQACR</sequence>
<evidence type="ECO:0000256" key="2">
    <source>
        <dbReference type="ARBA" id="ARBA00022692"/>
    </source>
</evidence>
<accession>A0AAW1V6A2</accession>
<reference evidence="6 7" key="1">
    <citation type="submission" date="2023-03" db="EMBL/GenBank/DDBJ databases">
        <title>Genome insight into feeding habits of ladybird beetles.</title>
        <authorList>
            <person name="Li H.-S."/>
            <person name="Huang Y.-H."/>
            <person name="Pang H."/>
        </authorList>
    </citation>
    <scope>NUCLEOTIDE SEQUENCE [LARGE SCALE GENOMIC DNA]</scope>
    <source>
        <strain evidence="6">SYSU_2023b</strain>
        <tissue evidence="6">Whole body</tissue>
    </source>
</reference>
<dbReference type="InterPro" id="IPR051689">
    <property type="entry name" value="Sterol_desaturase/TMEM195"/>
</dbReference>
<dbReference type="AlphaFoldDB" id="A0AAW1V6A2"/>
<keyword evidence="2" id="KW-0812">Transmembrane</keyword>
<evidence type="ECO:0000256" key="3">
    <source>
        <dbReference type="ARBA" id="ARBA00022989"/>
    </source>
</evidence>
<dbReference type="EMBL" id="JARQZJ010000127">
    <property type="protein sequence ID" value="KAK9891222.1"/>
    <property type="molecule type" value="Genomic_DNA"/>
</dbReference>
<dbReference type="PANTHER" id="PTHR21624:SF1">
    <property type="entry name" value="ALKYLGLYCEROL MONOOXYGENASE"/>
    <property type="match status" value="1"/>
</dbReference>
<proteinExistence type="predicted"/>
<keyword evidence="3" id="KW-1133">Transmembrane helix</keyword>
<dbReference type="GO" id="GO:0050479">
    <property type="term" value="F:glyceryl-ether monooxygenase activity"/>
    <property type="evidence" value="ECO:0007669"/>
    <property type="project" value="TreeGrafter"/>
</dbReference>
<organism evidence="6 7">
    <name type="scientific">Henosepilachna vigintioctopunctata</name>
    <dbReference type="NCBI Taxonomy" id="420089"/>
    <lineage>
        <taxon>Eukaryota</taxon>
        <taxon>Metazoa</taxon>
        <taxon>Ecdysozoa</taxon>
        <taxon>Arthropoda</taxon>
        <taxon>Hexapoda</taxon>
        <taxon>Insecta</taxon>
        <taxon>Pterygota</taxon>
        <taxon>Neoptera</taxon>
        <taxon>Endopterygota</taxon>
        <taxon>Coleoptera</taxon>
        <taxon>Polyphaga</taxon>
        <taxon>Cucujiformia</taxon>
        <taxon>Coccinelloidea</taxon>
        <taxon>Coccinellidae</taxon>
        <taxon>Epilachninae</taxon>
        <taxon>Epilachnini</taxon>
        <taxon>Henosepilachna</taxon>
    </lineage>
</organism>
<dbReference type="GO" id="GO:0006643">
    <property type="term" value="P:membrane lipid metabolic process"/>
    <property type="evidence" value="ECO:0007669"/>
    <property type="project" value="TreeGrafter"/>
</dbReference>
<dbReference type="Proteomes" id="UP001431783">
    <property type="component" value="Unassembled WGS sequence"/>
</dbReference>
<keyword evidence="7" id="KW-1185">Reference proteome</keyword>
<keyword evidence="5" id="KW-0472">Membrane</keyword>
<name>A0AAW1V6A2_9CUCU</name>
<dbReference type="GO" id="GO:0016020">
    <property type="term" value="C:membrane"/>
    <property type="evidence" value="ECO:0007669"/>
    <property type="project" value="GOC"/>
</dbReference>
<keyword evidence="4" id="KW-0560">Oxidoreductase</keyword>
<comment type="subcellular location">
    <subcellularLocation>
        <location evidence="1">Endomembrane system</location>
        <topology evidence="1">Multi-pass membrane protein</topology>
    </subcellularLocation>
</comment>
<evidence type="ECO:0000313" key="7">
    <source>
        <dbReference type="Proteomes" id="UP001431783"/>
    </source>
</evidence>
<evidence type="ECO:0000256" key="5">
    <source>
        <dbReference type="ARBA" id="ARBA00023136"/>
    </source>
</evidence>
<evidence type="ECO:0000256" key="1">
    <source>
        <dbReference type="ARBA" id="ARBA00004127"/>
    </source>
</evidence>
<dbReference type="GO" id="GO:0005783">
    <property type="term" value="C:endoplasmic reticulum"/>
    <property type="evidence" value="ECO:0007669"/>
    <property type="project" value="TreeGrafter"/>
</dbReference>
<evidence type="ECO:0000256" key="4">
    <source>
        <dbReference type="ARBA" id="ARBA00023002"/>
    </source>
</evidence>
<evidence type="ECO:0000313" key="6">
    <source>
        <dbReference type="EMBL" id="KAK9891222.1"/>
    </source>
</evidence>
<comment type="caution">
    <text evidence="6">The sequence shown here is derived from an EMBL/GenBank/DDBJ whole genome shotgun (WGS) entry which is preliminary data.</text>
</comment>
<gene>
    <name evidence="6" type="ORF">WA026_013537</name>
</gene>